<accession>A0A3N9UJD9</accession>
<name>A0A3N9UJD9_9BACI</name>
<protein>
    <recommendedName>
        <fullName evidence="3">AraC family transcriptional regulator</fullName>
    </recommendedName>
</protein>
<sequence>MVTKNIGREDDSAKVLHLLNGESMLHIFNKSHFLKGETLIPFNEAMCYGKTSADIFSPLFNKTRSRVHHVTVDEYKERTLKPLEPLFLKNFNQLELWFDFDMFCQINLLTVLGWLDQEHHKCSIKLHLIDDQFKPIEEYSLTSEGYYLMYKQVLVDRKMPSTIELSPLLKGVEWYLSYLKKDSELMEYILLNIDTSENELLLGLLNEFKHYGLGNTQYLEIIRELRRK</sequence>
<dbReference type="AlphaFoldDB" id="A0A3N9UJD9"/>
<dbReference type="RefSeq" id="WP_124761544.1">
    <property type="nucleotide sequence ID" value="NZ_JAFBDY010000001.1"/>
</dbReference>
<gene>
    <name evidence="1" type="ORF">EBB45_00520</name>
</gene>
<evidence type="ECO:0000313" key="2">
    <source>
        <dbReference type="Proteomes" id="UP000274033"/>
    </source>
</evidence>
<comment type="caution">
    <text evidence="1">The sequence shown here is derived from an EMBL/GenBank/DDBJ whole genome shotgun (WGS) entry which is preliminary data.</text>
</comment>
<dbReference type="OrthoDB" id="9801721at2"/>
<organism evidence="1 2">
    <name type="scientific">Lysinibacillus composti</name>
    <dbReference type="NCBI Taxonomy" id="720633"/>
    <lineage>
        <taxon>Bacteria</taxon>
        <taxon>Bacillati</taxon>
        <taxon>Bacillota</taxon>
        <taxon>Bacilli</taxon>
        <taxon>Bacillales</taxon>
        <taxon>Bacillaceae</taxon>
        <taxon>Lysinibacillus</taxon>
    </lineage>
</organism>
<reference evidence="1 2" key="1">
    <citation type="journal article" date="2013" name="J. Microbiol.">
        <title>Lysinibacillus chungkukjangi sp. nov., isolated from Chungkukjang, Korean fermented soybean food.</title>
        <authorList>
            <person name="Kim S.J."/>
            <person name="Jang Y.H."/>
            <person name="Hamada M."/>
            <person name="Ahn J.H."/>
            <person name="Weon H.Y."/>
            <person name="Suzuki K."/>
            <person name="Whang K.S."/>
            <person name="Kwon S.W."/>
        </authorList>
    </citation>
    <scope>NUCLEOTIDE SEQUENCE [LARGE SCALE GENOMIC DNA]</scope>
    <source>
        <strain evidence="1 2">MCCC 1A12701</strain>
    </source>
</reference>
<dbReference type="EMBL" id="RRCT01000001">
    <property type="protein sequence ID" value="RQW76071.1"/>
    <property type="molecule type" value="Genomic_DNA"/>
</dbReference>
<dbReference type="Proteomes" id="UP000274033">
    <property type="component" value="Unassembled WGS sequence"/>
</dbReference>
<evidence type="ECO:0000313" key="1">
    <source>
        <dbReference type="EMBL" id="RQW76071.1"/>
    </source>
</evidence>
<evidence type="ECO:0008006" key="3">
    <source>
        <dbReference type="Google" id="ProtNLM"/>
    </source>
</evidence>
<proteinExistence type="predicted"/>
<keyword evidence="2" id="KW-1185">Reference proteome</keyword>